<keyword evidence="1" id="KW-0378">Hydrolase</keyword>
<dbReference type="Proteomes" id="UP000476009">
    <property type="component" value="Unassembled WGS sequence"/>
</dbReference>
<accession>A0A6L1L218</accession>
<dbReference type="AlphaFoldDB" id="A0A6L1L218"/>
<keyword evidence="1" id="KW-0255">Endonuclease</keyword>
<reference evidence="1 2" key="1">
    <citation type="submission" date="2018-05" db="EMBL/GenBank/DDBJ databases">
        <authorList>
            <consortium name="PulseNet: The National Subtyping Network for Foodborne Disease Surveillance"/>
            <person name="Tarr C.L."/>
            <person name="Trees E."/>
            <person name="Katz L.S."/>
            <person name="Carleton-Romer H.A."/>
            <person name="Stroika S."/>
            <person name="Kucerova Z."/>
            <person name="Roache K.F."/>
            <person name="Sabol A.L."/>
            <person name="Besser J."/>
            <person name="Gerner-Smidt P."/>
        </authorList>
    </citation>
    <scope>NUCLEOTIDE SEQUENCE [LARGE SCALE GENOMIC DNA]</scope>
    <source>
        <strain evidence="1 2">D5625</strain>
    </source>
</reference>
<sequence length="274" mass="31399">MTIWTEKSLELANNHDYLDQLYSIYPTIQNIKRILPQETLIKLHGMFFPNVNIPHGELLKLLLDQEIFPIKDSYIAYLRRDRSAIERNPITVRRIEGMLIRMGLNNILNEITRPIETNRQMGQHFKNWIISQNFRHEITNDINLFLKTDKLIVFAGNDNLMAQVAKDYFGYQNNKGIDFIAKKGKKVVIGEAKFLTDFGGHQNAQLNDASNILTFNAFAPSDYEIFPVAILDGVLYIQNTSRGTASNNKMANFINSSDKLIMSALLLDQFVASL</sequence>
<protein>
    <submittedName>
        <fullName evidence="1">Type II restriction endonuclease</fullName>
    </submittedName>
</protein>
<name>A0A6L1L218_CAMLA</name>
<keyword evidence="1" id="KW-0540">Nuclease</keyword>
<evidence type="ECO:0000313" key="1">
    <source>
        <dbReference type="EMBL" id="EAK9994735.1"/>
    </source>
</evidence>
<dbReference type="Pfam" id="PF06300">
    <property type="entry name" value="Tsp45I"/>
    <property type="match status" value="1"/>
</dbReference>
<proteinExistence type="predicted"/>
<organism evidence="1 2">
    <name type="scientific">Campylobacter lari</name>
    <dbReference type="NCBI Taxonomy" id="201"/>
    <lineage>
        <taxon>Bacteria</taxon>
        <taxon>Pseudomonadati</taxon>
        <taxon>Campylobacterota</taxon>
        <taxon>Epsilonproteobacteria</taxon>
        <taxon>Campylobacterales</taxon>
        <taxon>Campylobacteraceae</taxon>
        <taxon>Campylobacter</taxon>
    </lineage>
</organism>
<dbReference type="GO" id="GO:0004519">
    <property type="term" value="F:endonuclease activity"/>
    <property type="evidence" value="ECO:0007669"/>
    <property type="project" value="UniProtKB-KW"/>
</dbReference>
<dbReference type="EMBL" id="AACKNS010000015">
    <property type="protein sequence ID" value="EAK9994735.1"/>
    <property type="molecule type" value="Genomic_DNA"/>
</dbReference>
<comment type="caution">
    <text evidence="1">The sequence shown here is derived from an EMBL/GenBank/DDBJ whole genome shotgun (WGS) entry which is preliminary data.</text>
</comment>
<gene>
    <name evidence="1" type="ORF">A9458_07770</name>
</gene>
<evidence type="ECO:0000313" key="2">
    <source>
        <dbReference type="Proteomes" id="UP000476009"/>
    </source>
</evidence>
<dbReference type="InterPro" id="IPR010443">
    <property type="entry name" value="Restrct_endonuc_II_Tsp45I"/>
</dbReference>